<evidence type="ECO:0000256" key="5">
    <source>
        <dbReference type="ARBA" id="ARBA00023274"/>
    </source>
</evidence>
<dbReference type="PANTHER" id="PTHR13691">
    <property type="entry name" value="RIBOSOMAL PROTEIN L2"/>
    <property type="match status" value="1"/>
</dbReference>
<evidence type="ECO:0000256" key="1">
    <source>
        <dbReference type="ARBA" id="ARBA00004173"/>
    </source>
</evidence>
<dbReference type="InterPro" id="IPR014722">
    <property type="entry name" value="Rib_uL2_dom2"/>
</dbReference>
<dbReference type="Pfam" id="PF03947">
    <property type="entry name" value="Ribosomal_L2_C"/>
    <property type="match status" value="1"/>
</dbReference>
<sequence>MGRGKAMRLVIVRGKAKAMKHSAQICGEEFIGAYFTEVAVAASGKKHKKSRQKKAKEEVDENNSVTYPADHALVSSILAGQQLEAGKMVMNSGSQVLEHTTSSSEQYRNVSGSRGTQLSRAAGTHAKNETHCLVRLPSNAEEVLDSGCRATIGIVLNPNHGARKLVKAGQARWLGRRP</sequence>
<dbReference type="AlphaFoldDB" id="A0AA38C0F8"/>
<gene>
    <name evidence="7" type="ORF">KI387_042864</name>
</gene>
<keyword evidence="4" id="KW-0496">Mitochondrion</keyword>
<dbReference type="Proteomes" id="UP000824469">
    <property type="component" value="Unassembled WGS sequence"/>
</dbReference>
<evidence type="ECO:0000256" key="4">
    <source>
        <dbReference type="ARBA" id="ARBA00023128"/>
    </source>
</evidence>
<dbReference type="GO" id="GO:0005762">
    <property type="term" value="C:mitochondrial large ribosomal subunit"/>
    <property type="evidence" value="ECO:0007669"/>
    <property type="project" value="TreeGrafter"/>
</dbReference>
<dbReference type="GO" id="GO:0003723">
    <property type="term" value="F:RNA binding"/>
    <property type="evidence" value="ECO:0007669"/>
    <property type="project" value="TreeGrafter"/>
</dbReference>
<evidence type="ECO:0000256" key="3">
    <source>
        <dbReference type="ARBA" id="ARBA00022980"/>
    </source>
</evidence>
<dbReference type="InterPro" id="IPR008991">
    <property type="entry name" value="Translation_prot_SH3-like_sf"/>
</dbReference>
<dbReference type="EMBL" id="JAHRHJ020003322">
    <property type="protein sequence ID" value="KAH9291950.1"/>
    <property type="molecule type" value="Genomic_DNA"/>
</dbReference>
<dbReference type="SMART" id="SM01382">
    <property type="entry name" value="Ribosomal_L2_C"/>
    <property type="match status" value="1"/>
</dbReference>
<evidence type="ECO:0000256" key="2">
    <source>
        <dbReference type="ARBA" id="ARBA00005636"/>
    </source>
</evidence>
<keyword evidence="5" id="KW-0687">Ribonucleoprotein</keyword>
<dbReference type="Gene3D" id="2.30.30.30">
    <property type="match status" value="1"/>
</dbReference>
<dbReference type="GO" id="GO:0003735">
    <property type="term" value="F:structural constituent of ribosome"/>
    <property type="evidence" value="ECO:0007669"/>
    <property type="project" value="InterPro"/>
</dbReference>
<keyword evidence="3" id="KW-0689">Ribosomal protein</keyword>
<organism evidence="7 8">
    <name type="scientific">Taxus chinensis</name>
    <name type="common">Chinese yew</name>
    <name type="synonym">Taxus wallichiana var. chinensis</name>
    <dbReference type="NCBI Taxonomy" id="29808"/>
    <lineage>
        <taxon>Eukaryota</taxon>
        <taxon>Viridiplantae</taxon>
        <taxon>Streptophyta</taxon>
        <taxon>Embryophyta</taxon>
        <taxon>Tracheophyta</taxon>
        <taxon>Spermatophyta</taxon>
        <taxon>Pinopsida</taxon>
        <taxon>Pinidae</taxon>
        <taxon>Conifers II</taxon>
        <taxon>Cupressales</taxon>
        <taxon>Taxaceae</taxon>
        <taxon>Taxus</taxon>
    </lineage>
</organism>
<comment type="similarity">
    <text evidence="2">Belongs to the universal ribosomal protein uL2 family.</text>
</comment>
<evidence type="ECO:0000313" key="8">
    <source>
        <dbReference type="Proteomes" id="UP000824469"/>
    </source>
</evidence>
<evidence type="ECO:0000259" key="6">
    <source>
        <dbReference type="SMART" id="SM01382"/>
    </source>
</evidence>
<accession>A0AA38C0F8</accession>
<evidence type="ECO:0000313" key="7">
    <source>
        <dbReference type="EMBL" id="KAH9291950.1"/>
    </source>
</evidence>
<reference evidence="7 8" key="1">
    <citation type="journal article" date="2021" name="Nat. Plants">
        <title>The Taxus genome provides insights into paclitaxel biosynthesis.</title>
        <authorList>
            <person name="Xiong X."/>
            <person name="Gou J."/>
            <person name="Liao Q."/>
            <person name="Li Y."/>
            <person name="Zhou Q."/>
            <person name="Bi G."/>
            <person name="Li C."/>
            <person name="Du R."/>
            <person name="Wang X."/>
            <person name="Sun T."/>
            <person name="Guo L."/>
            <person name="Liang H."/>
            <person name="Lu P."/>
            <person name="Wu Y."/>
            <person name="Zhang Z."/>
            <person name="Ro D.K."/>
            <person name="Shang Y."/>
            <person name="Huang S."/>
            <person name="Yan J."/>
        </authorList>
    </citation>
    <scope>NUCLEOTIDE SEQUENCE [LARGE SCALE GENOMIC DNA]</scope>
    <source>
        <strain evidence="7">Ta-2019</strain>
    </source>
</reference>
<dbReference type="InterPro" id="IPR002171">
    <property type="entry name" value="Ribosomal_uL2"/>
</dbReference>
<name>A0AA38C0F8_TAXCH</name>
<proteinExistence type="inferred from homology"/>
<comment type="subcellular location">
    <subcellularLocation>
        <location evidence="1">Mitochondrion</location>
    </subcellularLocation>
</comment>
<dbReference type="SUPFAM" id="SSF50104">
    <property type="entry name" value="Translation proteins SH3-like domain"/>
    <property type="match status" value="1"/>
</dbReference>
<feature type="domain" description="Large ribosomal subunit protein uL2 C-terminal" evidence="6">
    <location>
        <begin position="109"/>
        <end position="178"/>
    </location>
</feature>
<dbReference type="GO" id="GO:0032543">
    <property type="term" value="P:mitochondrial translation"/>
    <property type="evidence" value="ECO:0007669"/>
    <property type="project" value="TreeGrafter"/>
</dbReference>
<comment type="caution">
    <text evidence="7">The sequence shown here is derived from an EMBL/GenBank/DDBJ whole genome shotgun (WGS) entry which is preliminary data.</text>
</comment>
<dbReference type="PANTHER" id="PTHR13691:SF72">
    <property type="entry name" value="EXPRESSED PROTEIN"/>
    <property type="match status" value="1"/>
</dbReference>
<keyword evidence="8" id="KW-1185">Reference proteome</keyword>
<dbReference type="InterPro" id="IPR022669">
    <property type="entry name" value="Ribosomal_uL2_C"/>
</dbReference>
<protein>
    <recommendedName>
        <fullName evidence="6">Large ribosomal subunit protein uL2 C-terminal domain-containing protein</fullName>
    </recommendedName>
</protein>
<feature type="non-terminal residue" evidence="7">
    <location>
        <position position="178"/>
    </location>
</feature>